<reference evidence="3" key="2">
    <citation type="submission" date="2015-01" db="EMBL/GenBank/DDBJ databases">
        <title>Evolutionary Origins and Diversification of the Mycorrhizal Mutualists.</title>
        <authorList>
            <consortium name="DOE Joint Genome Institute"/>
            <consortium name="Mycorrhizal Genomics Consortium"/>
            <person name="Kohler A."/>
            <person name="Kuo A."/>
            <person name="Nagy L.G."/>
            <person name="Floudas D."/>
            <person name="Copeland A."/>
            <person name="Barry K.W."/>
            <person name="Cichocki N."/>
            <person name="Veneault-Fourrey C."/>
            <person name="LaButti K."/>
            <person name="Lindquist E.A."/>
            <person name="Lipzen A."/>
            <person name="Lundell T."/>
            <person name="Morin E."/>
            <person name="Murat C."/>
            <person name="Riley R."/>
            <person name="Ohm R."/>
            <person name="Sun H."/>
            <person name="Tunlid A."/>
            <person name="Henrissat B."/>
            <person name="Grigoriev I.V."/>
            <person name="Hibbett D.S."/>
            <person name="Martin F."/>
        </authorList>
    </citation>
    <scope>NUCLEOTIDE SEQUENCE [LARGE SCALE GENOMIC DNA]</scope>
    <source>
        <strain evidence="3">MUT 4182</strain>
    </source>
</reference>
<dbReference type="AlphaFoldDB" id="A0A0C3L3Y6"/>
<accession>A0A0C3L3Y6</accession>
<dbReference type="InterPro" id="IPR001810">
    <property type="entry name" value="F-box_dom"/>
</dbReference>
<dbReference type="Pfam" id="PF12937">
    <property type="entry name" value="F-box-like"/>
    <property type="match status" value="1"/>
</dbReference>
<organism evidence="2 3">
    <name type="scientific">Tulasnella calospora MUT 4182</name>
    <dbReference type="NCBI Taxonomy" id="1051891"/>
    <lineage>
        <taxon>Eukaryota</taxon>
        <taxon>Fungi</taxon>
        <taxon>Dikarya</taxon>
        <taxon>Basidiomycota</taxon>
        <taxon>Agaricomycotina</taxon>
        <taxon>Agaricomycetes</taxon>
        <taxon>Cantharellales</taxon>
        <taxon>Tulasnellaceae</taxon>
        <taxon>Tulasnella</taxon>
    </lineage>
</organism>
<dbReference type="Gene3D" id="1.20.1280.50">
    <property type="match status" value="1"/>
</dbReference>
<proteinExistence type="predicted"/>
<dbReference type="InterPro" id="IPR036047">
    <property type="entry name" value="F-box-like_dom_sf"/>
</dbReference>
<dbReference type="OrthoDB" id="3543113at2759"/>
<feature type="domain" description="F-box" evidence="1">
    <location>
        <begin position="9"/>
        <end position="46"/>
    </location>
</feature>
<feature type="non-terminal residue" evidence="2">
    <location>
        <position position="85"/>
    </location>
</feature>
<dbReference type="EMBL" id="KN822994">
    <property type="protein sequence ID" value="KIO28468.1"/>
    <property type="molecule type" value="Genomic_DNA"/>
</dbReference>
<dbReference type="Proteomes" id="UP000054248">
    <property type="component" value="Unassembled WGS sequence"/>
</dbReference>
<evidence type="ECO:0000259" key="1">
    <source>
        <dbReference type="Pfam" id="PF12937"/>
    </source>
</evidence>
<protein>
    <recommendedName>
        <fullName evidence="1">F-box domain-containing protein</fullName>
    </recommendedName>
</protein>
<dbReference type="SUPFAM" id="SSF81383">
    <property type="entry name" value="F-box domain"/>
    <property type="match status" value="1"/>
</dbReference>
<evidence type="ECO:0000313" key="2">
    <source>
        <dbReference type="EMBL" id="KIO28468.1"/>
    </source>
</evidence>
<dbReference type="HOGENOM" id="CLU_2533825_0_0_1"/>
<keyword evidence="3" id="KW-1185">Reference proteome</keyword>
<evidence type="ECO:0000313" key="3">
    <source>
        <dbReference type="Proteomes" id="UP000054248"/>
    </source>
</evidence>
<sequence>MGTNALTIPEILGTILDYTTPPTLASAARVSKAWSAIALDKLWSDYDVKVIHLLQILPLYLTGFPYSNWRLLRTPTNEEWNRFYS</sequence>
<reference evidence="2 3" key="1">
    <citation type="submission" date="2014-04" db="EMBL/GenBank/DDBJ databases">
        <authorList>
            <consortium name="DOE Joint Genome Institute"/>
            <person name="Kuo A."/>
            <person name="Girlanda M."/>
            <person name="Perotto S."/>
            <person name="Kohler A."/>
            <person name="Nagy L.G."/>
            <person name="Floudas D."/>
            <person name="Copeland A."/>
            <person name="Barry K.W."/>
            <person name="Cichocki N."/>
            <person name="Veneault-Fourrey C."/>
            <person name="LaButti K."/>
            <person name="Lindquist E.A."/>
            <person name="Lipzen A."/>
            <person name="Lundell T."/>
            <person name="Morin E."/>
            <person name="Murat C."/>
            <person name="Sun H."/>
            <person name="Tunlid A."/>
            <person name="Henrissat B."/>
            <person name="Grigoriev I.V."/>
            <person name="Hibbett D.S."/>
            <person name="Martin F."/>
            <person name="Nordberg H.P."/>
            <person name="Cantor M.N."/>
            <person name="Hua S.X."/>
        </authorList>
    </citation>
    <scope>NUCLEOTIDE SEQUENCE [LARGE SCALE GENOMIC DNA]</scope>
    <source>
        <strain evidence="2 3">MUT 4182</strain>
    </source>
</reference>
<name>A0A0C3L3Y6_9AGAM</name>
<gene>
    <name evidence="2" type="ORF">M407DRAFT_243004</name>
</gene>